<evidence type="ECO:0000313" key="1">
    <source>
        <dbReference type="EMBL" id="CAG8507656.1"/>
    </source>
</evidence>
<organism evidence="1 2">
    <name type="scientific">Cetraspora pellucida</name>
    <dbReference type="NCBI Taxonomy" id="1433469"/>
    <lineage>
        <taxon>Eukaryota</taxon>
        <taxon>Fungi</taxon>
        <taxon>Fungi incertae sedis</taxon>
        <taxon>Mucoromycota</taxon>
        <taxon>Glomeromycotina</taxon>
        <taxon>Glomeromycetes</taxon>
        <taxon>Diversisporales</taxon>
        <taxon>Gigasporaceae</taxon>
        <taxon>Cetraspora</taxon>
    </lineage>
</organism>
<gene>
    <name evidence="1" type="ORF">SPELUC_LOCUS3324</name>
</gene>
<name>A0ACA9L3J3_9GLOM</name>
<proteinExistence type="predicted"/>
<evidence type="ECO:0000313" key="2">
    <source>
        <dbReference type="Proteomes" id="UP000789366"/>
    </source>
</evidence>
<reference evidence="1" key="1">
    <citation type="submission" date="2021-06" db="EMBL/GenBank/DDBJ databases">
        <authorList>
            <person name="Kallberg Y."/>
            <person name="Tangrot J."/>
            <person name="Rosling A."/>
        </authorList>
    </citation>
    <scope>NUCLEOTIDE SEQUENCE</scope>
    <source>
        <strain evidence="1">28 12/20/2015</strain>
    </source>
</reference>
<protein>
    <submittedName>
        <fullName evidence="1">1326_t:CDS:1</fullName>
    </submittedName>
</protein>
<keyword evidence="2" id="KW-1185">Reference proteome</keyword>
<dbReference type="Proteomes" id="UP000789366">
    <property type="component" value="Unassembled WGS sequence"/>
</dbReference>
<accession>A0ACA9L3J3</accession>
<sequence length="209" mass="22960">MIICTSQTQIQKWIKCDYFEIDLSFKRVAGEINEFEFNHIHGNGWCCIIGDLDIAQLIGLGETLALIDNSFTWEEHLVHIFKSSSIQSCVVKKSGPTFTQTIDCLTRLPASVLCPDPTQVPSDCSKCAQTTTITTCIPTTEVCGPQTTTLCVIETFGPTFTQIIDCLTDTTTSLLCPAPTHFPSDCSNYDTITITTCTPTTLVCLPTEE</sequence>
<comment type="caution">
    <text evidence="1">The sequence shown here is derived from an EMBL/GenBank/DDBJ whole genome shotgun (WGS) entry which is preliminary data.</text>
</comment>
<dbReference type="EMBL" id="CAJVPW010002493">
    <property type="protein sequence ID" value="CAG8507656.1"/>
    <property type="molecule type" value="Genomic_DNA"/>
</dbReference>